<dbReference type="EMBL" id="CAJFCJ010000014">
    <property type="protein sequence ID" value="CAD5121195.1"/>
    <property type="molecule type" value="Genomic_DNA"/>
</dbReference>
<accession>A0A7I8VXV5</accession>
<dbReference type="Proteomes" id="UP000549394">
    <property type="component" value="Unassembled WGS sequence"/>
</dbReference>
<gene>
    <name evidence="1" type="ORF">DGYR_LOCUS9181</name>
</gene>
<evidence type="ECO:0000313" key="2">
    <source>
        <dbReference type="Proteomes" id="UP000549394"/>
    </source>
</evidence>
<dbReference type="OrthoDB" id="6328115at2759"/>
<evidence type="ECO:0000313" key="1">
    <source>
        <dbReference type="EMBL" id="CAD5121195.1"/>
    </source>
</evidence>
<organism evidence="1 2">
    <name type="scientific">Dimorphilus gyrociliatus</name>
    <dbReference type="NCBI Taxonomy" id="2664684"/>
    <lineage>
        <taxon>Eukaryota</taxon>
        <taxon>Metazoa</taxon>
        <taxon>Spiralia</taxon>
        <taxon>Lophotrochozoa</taxon>
        <taxon>Annelida</taxon>
        <taxon>Polychaeta</taxon>
        <taxon>Polychaeta incertae sedis</taxon>
        <taxon>Dinophilidae</taxon>
        <taxon>Dimorphilus</taxon>
    </lineage>
</organism>
<sequence length="317" mass="36688">MDLRFETLSCHISISGNKELPDVRIEPNYVYLNALSSRRFITLHVGYDNDCRDTTLILQIECRRQNGQGKAVSLPSEARLELLVNDRMPLNFCNDPRIFQTVKVLHNDGRQTLEDICYDFIGKAGEQYEFFSDKLLGVSVIFELKDSYEVSRLLVKTKFGLIQAGLTSIGLPNHNLYSWDRIMDLSSGINPRIRLRLSPNELVIEFEENGRELKLRIIRKFDNFNIPVLKTFIDELSSGQVIFDQYHGGLLGLVSNKKYNFYQVDSFDKTSPNLYIEGREVKTFKKPNPHFDNKCYSMNLKDILYPNGIELLLRNNQ</sequence>
<reference evidence="1 2" key="1">
    <citation type="submission" date="2020-08" db="EMBL/GenBank/DDBJ databases">
        <authorList>
            <person name="Hejnol A."/>
        </authorList>
    </citation>
    <scope>NUCLEOTIDE SEQUENCE [LARGE SCALE GENOMIC DNA]</scope>
</reference>
<keyword evidence="2" id="KW-1185">Reference proteome</keyword>
<name>A0A7I8VXV5_9ANNE</name>
<proteinExistence type="predicted"/>
<comment type="caution">
    <text evidence="1">The sequence shown here is derived from an EMBL/GenBank/DDBJ whole genome shotgun (WGS) entry which is preliminary data.</text>
</comment>
<dbReference type="AlphaFoldDB" id="A0A7I8VXV5"/>
<protein>
    <submittedName>
        <fullName evidence="1">DgyrCDS9730</fullName>
    </submittedName>
</protein>